<protein>
    <recommendedName>
        <fullName evidence="7">VTT domain-containing protein</fullName>
    </recommendedName>
</protein>
<evidence type="ECO:0000313" key="8">
    <source>
        <dbReference type="EMBL" id="VAX35294.1"/>
    </source>
</evidence>
<name>A0A3B1DGX5_9ZZZZ</name>
<dbReference type="PANTHER" id="PTHR12677:SF59">
    <property type="entry name" value="GOLGI APPARATUS MEMBRANE PROTEIN TVP38-RELATED"/>
    <property type="match status" value="1"/>
</dbReference>
<feature type="domain" description="VTT" evidence="7">
    <location>
        <begin position="35"/>
        <end position="146"/>
    </location>
</feature>
<evidence type="ECO:0000259" key="7">
    <source>
        <dbReference type="Pfam" id="PF09335"/>
    </source>
</evidence>
<evidence type="ECO:0000256" key="5">
    <source>
        <dbReference type="ARBA" id="ARBA00023136"/>
    </source>
</evidence>
<keyword evidence="3 6" id="KW-0812">Transmembrane</keyword>
<feature type="transmembrane region" description="Helical" evidence="6">
    <location>
        <begin position="39"/>
        <end position="66"/>
    </location>
</feature>
<organism evidence="8">
    <name type="scientific">hydrothermal vent metagenome</name>
    <dbReference type="NCBI Taxonomy" id="652676"/>
    <lineage>
        <taxon>unclassified sequences</taxon>
        <taxon>metagenomes</taxon>
        <taxon>ecological metagenomes</taxon>
    </lineage>
</organism>
<keyword evidence="4 6" id="KW-1133">Transmembrane helix</keyword>
<feature type="transmembrane region" description="Helical" evidence="6">
    <location>
        <begin position="173"/>
        <end position="193"/>
    </location>
</feature>
<feature type="transmembrane region" description="Helical" evidence="6">
    <location>
        <begin position="12"/>
        <end position="33"/>
    </location>
</feature>
<proteinExistence type="predicted"/>
<dbReference type="InterPro" id="IPR032816">
    <property type="entry name" value="VTT_dom"/>
</dbReference>
<evidence type="ECO:0000256" key="6">
    <source>
        <dbReference type="SAM" id="Phobius"/>
    </source>
</evidence>
<dbReference type="GO" id="GO:0005886">
    <property type="term" value="C:plasma membrane"/>
    <property type="evidence" value="ECO:0007669"/>
    <property type="project" value="UniProtKB-SubCell"/>
</dbReference>
<accession>A0A3B1DGX5</accession>
<gene>
    <name evidence="8" type="ORF">MNBD_UNCLBAC01-1755</name>
</gene>
<reference evidence="8" key="1">
    <citation type="submission" date="2018-06" db="EMBL/GenBank/DDBJ databases">
        <authorList>
            <person name="Zhirakovskaya E."/>
        </authorList>
    </citation>
    <scope>NUCLEOTIDE SEQUENCE</scope>
</reference>
<dbReference type="PANTHER" id="PTHR12677">
    <property type="entry name" value="GOLGI APPARATUS MEMBRANE PROTEIN TVP38-RELATED"/>
    <property type="match status" value="1"/>
</dbReference>
<keyword evidence="2" id="KW-1003">Cell membrane</keyword>
<evidence type="ECO:0000256" key="1">
    <source>
        <dbReference type="ARBA" id="ARBA00004651"/>
    </source>
</evidence>
<evidence type="ECO:0000256" key="2">
    <source>
        <dbReference type="ARBA" id="ARBA00022475"/>
    </source>
</evidence>
<feature type="transmembrane region" description="Helical" evidence="6">
    <location>
        <begin position="130"/>
        <end position="153"/>
    </location>
</feature>
<dbReference type="Pfam" id="PF09335">
    <property type="entry name" value="VTT_dom"/>
    <property type="match status" value="1"/>
</dbReference>
<evidence type="ECO:0000256" key="3">
    <source>
        <dbReference type="ARBA" id="ARBA00022692"/>
    </source>
</evidence>
<dbReference type="EMBL" id="UOGJ01000043">
    <property type="protein sequence ID" value="VAX35294.1"/>
    <property type="molecule type" value="Genomic_DNA"/>
</dbReference>
<evidence type="ECO:0000256" key="4">
    <source>
        <dbReference type="ARBA" id="ARBA00022989"/>
    </source>
</evidence>
<comment type="subcellular location">
    <subcellularLocation>
        <location evidence="1">Cell membrane</location>
        <topology evidence="1">Multi-pass membrane protein</topology>
    </subcellularLocation>
</comment>
<keyword evidence="5 6" id="KW-0472">Membrane</keyword>
<sequence>MESFREPLAQYPIIISGFIFIVLYVLTTTFIWFGPKSIFRILGAILFGSVGSTILVWIAEGCNAIVMFQLSRRLGREFVEKKIGLKSKAVDGVKKDISILSLVALRINPLISFRLMDLGYGLSSITLSKYWLTIFPASLPRIFLFQIILASVGENIFKDPAQVIAYFLSNPSILQWSGLYFLCVLGVTSMIFIRKFIKGKRHELRNIA</sequence>
<dbReference type="AlphaFoldDB" id="A0A3B1DGX5"/>
<dbReference type="InterPro" id="IPR015414">
    <property type="entry name" value="TMEM64"/>
</dbReference>